<organism evidence="1 2">
    <name type="scientific">Adineta steineri</name>
    <dbReference type="NCBI Taxonomy" id="433720"/>
    <lineage>
        <taxon>Eukaryota</taxon>
        <taxon>Metazoa</taxon>
        <taxon>Spiralia</taxon>
        <taxon>Gnathifera</taxon>
        <taxon>Rotifera</taxon>
        <taxon>Eurotatoria</taxon>
        <taxon>Bdelloidea</taxon>
        <taxon>Adinetida</taxon>
        <taxon>Adinetidae</taxon>
        <taxon>Adineta</taxon>
    </lineage>
</organism>
<evidence type="ECO:0000313" key="1">
    <source>
        <dbReference type="EMBL" id="CAF4118537.1"/>
    </source>
</evidence>
<name>A0A819W581_9BILA</name>
<dbReference type="SUPFAM" id="SSF46689">
    <property type="entry name" value="Homeodomain-like"/>
    <property type="match status" value="1"/>
</dbReference>
<comment type="caution">
    <text evidence="1">The sequence shown here is derived from an EMBL/GenBank/DDBJ whole genome shotgun (WGS) entry which is preliminary data.</text>
</comment>
<dbReference type="InterPro" id="IPR009057">
    <property type="entry name" value="Homeodomain-like_sf"/>
</dbReference>
<sequence length="75" mass="8829">LAEVEKKLNDEQVQYLRHCYVINKHPGLAKAKEIAEQWNVAGFYFTSIVMRWFYARRMSEPMVPIRRFEAPNAAA</sequence>
<evidence type="ECO:0000313" key="2">
    <source>
        <dbReference type="Proteomes" id="UP000663844"/>
    </source>
</evidence>
<protein>
    <submittedName>
        <fullName evidence="1">Uncharacterized protein</fullName>
    </submittedName>
</protein>
<dbReference type="AlphaFoldDB" id="A0A819W581"/>
<accession>A0A819W581</accession>
<feature type="non-terminal residue" evidence="1">
    <location>
        <position position="1"/>
    </location>
</feature>
<dbReference type="Gene3D" id="1.10.10.60">
    <property type="entry name" value="Homeodomain-like"/>
    <property type="match status" value="1"/>
</dbReference>
<dbReference type="Proteomes" id="UP000663844">
    <property type="component" value="Unassembled WGS sequence"/>
</dbReference>
<reference evidence="1" key="1">
    <citation type="submission" date="2021-02" db="EMBL/GenBank/DDBJ databases">
        <authorList>
            <person name="Nowell W R."/>
        </authorList>
    </citation>
    <scope>NUCLEOTIDE SEQUENCE</scope>
</reference>
<dbReference type="EMBL" id="CAJOAZ010005950">
    <property type="protein sequence ID" value="CAF4118537.1"/>
    <property type="molecule type" value="Genomic_DNA"/>
</dbReference>
<proteinExistence type="predicted"/>
<gene>
    <name evidence="1" type="ORF">OXD698_LOCUS36347</name>
</gene>